<evidence type="ECO:0000313" key="2">
    <source>
        <dbReference type="Proteomes" id="UP000281112"/>
    </source>
</evidence>
<sequence>MVEFVQNSCEISLLKSLYSPAFPMEQGFFCIIIVMSFDDGCSKLWGKFESAREGFLDDAFI</sequence>
<dbReference type="EMBL" id="RJVQ01000005">
    <property type="protein sequence ID" value="RQW62778.1"/>
    <property type="molecule type" value="Genomic_DNA"/>
</dbReference>
<reference evidence="1 2" key="1">
    <citation type="submission" date="2018-11" db="EMBL/GenBank/DDBJ databases">
        <title>Vibrio LJC006 sp. nov., isolated from seawater during the bloom of the enteromorpha.</title>
        <authorList>
            <person name="Liang J."/>
        </authorList>
    </citation>
    <scope>NUCLEOTIDE SEQUENCE [LARGE SCALE GENOMIC DNA]</scope>
    <source>
        <strain evidence="1 2">LJC006</strain>
    </source>
</reference>
<gene>
    <name evidence="1" type="ORF">EES38_13730</name>
</gene>
<keyword evidence="2" id="KW-1185">Reference proteome</keyword>
<accession>A0A3N9TEW2</accession>
<dbReference type="Proteomes" id="UP000281112">
    <property type="component" value="Unassembled WGS sequence"/>
</dbReference>
<comment type="caution">
    <text evidence="1">The sequence shown here is derived from an EMBL/GenBank/DDBJ whole genome shotgun (WGS) entry which is preliminary data.</text>
</comment>
<protein>
    <submittedName>
        <fullName evidence="1">Uncharacterized protein</fullName>
    </submittedName>
</protein>
<proteinExistence type="predicted"/>
<dbReference type="AlphaFoldDB" id="A0A3N9TEW2"/>
<organism evidence="1 2">
    <name type="scientific">Vibrio viridaestus</name>
    <dbReference type="NCBI Taxonomy" id="2487322"/>
    <lineage>
        <taxon>Bacteria</taxon>
        <taxon>Pseudomonadati</taxon>
        <taxon>Pseudomonadota</taxon>
        <taxon>Gammaproteobacteria</taxon>
        <taxon>Vibrionales</taxon>
        <taxon>Vibrionaceae</taxon>
        <taxon>Vibrio</taxon>
    </lineage>
</organism>
<name>A0A3N9TEW2_9VIBR</name>
<evidence type="ECO:0000313" key="1">
    <source>
        <dbReference type="EMBL" id="RQW62778.1"/>
    </source>
</evidence>